<dbReference type="RefSeq" id="WP_179500696.1">
    <property type="nucleotide sequence ID" value="NZ_JACCAA010000001.1"/>
</dbReference>
<dbReference type="InterPro" id="IPR007497">
    <property type="entry name" value="SIMPL/DUF541"/>
</dbReference>
<name>A0A7Y9UPE6_9ACTN</name>
<dbReference type="Gene3D" id="3.30.70.2970">
    <property type="entry name" value="Protein of unknown function (DUF541), domain 2"/>
    <property type="match status" value="1"/>
</dbReference>
<gene>
    <name evidence="1" type="ORF">BJ980_000339</name>
</gene>
<evidence type="ECO:0000313" key="1">
    <source>
        <dbReference type="EMBL" id="NYG57416.1"/>
    </source>
</evidence>
<dbReference type="Proteomes" id="UP000540656">
    <property type="component" value="Unassembled WGS sequence"/>
</dbReference>
<dbReference type="PANTHER" id="PTHR34387:SF1">
    <property type="entry name" value="PERIPLASMIC IMMUNOGENIC PROTEIN"/>
    <property type="match status" value="1"/>
</dbReference>
<dbReference type="PANTHER" id="PTHR34387">
    <property type="entry name" value="SLR1258 PROTEIN"/>
    <property type="match status" value="1"/>
</dbReference>
<dbReference type="AlphaFoldDB" id="A0A7Y9UPE6"/>
<sequence>MDTSLSISPKSILLAVAVLLALVAAWLLGTGEGQPATAVMAGDEKPRSIVMVGEGKTSVVPDQVSFRVTVKRQARNLDDALASSARRLDRVVGALAKHGVQEKHVTSTGLDMAPHYQRIKGERPKLDGYVVTQQAQVTVPELAKAGGAITAAVEAGGTSVRVNGIALEIGDPEAAMAAARDDAVKQATAKAKRYSQAAGNTLGPVLSMAEVERRGFDLQSFPVYGTAALSGATDEVSIHAGESEVAVRLKVTWELE</sequence>
<accession>A0A7Y9UPE6</accession>
<protein>
    <recommendedName>
        <fullName evidence="3">DUF541 domain-containing protein</fullName>
    </recommendedName>
</protein>
<organism evidence="1 2">
    <name type="scientific">Nocardioides daedukensis</name>
    <dbReference type="NCBI Taxonomy" id="634462"/>
    <lineage>
        <taxon>Bacteria</taxon>
        <taxon>Bacillati</taxon>
        <taxon>Actinomycetota</taxon>
        <taxon>Actinomycetes</taxon>
        <taxon>Propionibacteriales</taxon>
        <taxon>Nocardioidaceae</taxon>
        <taxon>Nocardioides</taxon>
    </lineage>
</organism>
<dbReference type="InterPro" id="IPR052022">
    <property type="entry name" value="26kDa_periplasmic_antigen"/>
</dbReference>
<dbReference type="GO" id="GO:0006974">
    <property type="term" value="P:DNA damage response"/>
    <property type="evidence" value="ECO:0007669"/>
    <property type="project" value="TreeGrafter"/>
</dbReference>
<evidence type="ECO:0008006" key="3">
    <source>
        <dbReference type="Google" id="ProtNLM"/>
    </source>
</evidence>
<comment type="caution">
    <text evidence="1">The sequence shown here is derived from an EMBL/GenBank/DDBJ whole genome shotgun (WGS) entry which is preliminary data.</text>
</comment>
<dbReference type="Pfam" id="PF04402">
    <property type="entry name" value="SIMPL"/>
    <property type="match status" value="1"/>
</dbReference>
<reference evidence="1 2" key="1">
    <citation type="submission" date="2020-07" db="EMBL/GenBank/DDBJ databases">
        <title>Sequencing the genomes of 1000 actinobacteria strains.</title>
        <authorList>
            <person name="Klenk H.-P."/>
        </authorList>
    </citation>
    <scope>NUCLEOTIDE SEQUENCE [LARGE SCALE GENOMIC DNA]</scope>
    <source>
        <strain evidence="1 2">DSM 23819</strain>
    </source>
</reference>
<dbReference type="Gene3D" id="3.30.110.170">
    <property type="entry name" value="Protein of unknown function (DUF541), domain 1"/>
    <property type="match status" value="1"/>
</dbReference>
<evidence type="ECO:0000313" key="2">
    <source>
        <dbReference type="Proteomes" id="UP000540656"/>
    </source>
</evidence>
<proteinExistence type="predicted"/>
<keyword evidence="2" id="KW-1185">Reference proteome</keyword>
<dbReference type="EMBL" id="JACCAA010000001">
    <property type="protein sequence ID" value="NYG57416.1"/>
    <property type="molecule type" value="Genomic_DNA"/>
</dbReference>